<keyword evidence="2" id="KW-0732">Signal</keyword>
<feature type="signal peptide" evidence="2">
    <location>
        <begin position="1"/>
        <end position="25"/>
    </location>
</feature>
<dbReference type="Proteomes" id="UP000245444">
    <property type="component" value="Chromosome"/>
</dbReference>
<evidence type="ECO:0000313" key="3">
    <source>
        <dbReference type="EMBL" id="AWN48646.1"/>
    </source>
</evidence>
<protein>
    <recommendedName>
        <fullName evidence="5">Translation initiation factor IF-2</fullName>
    </recommendedName>
</protein>
<gene>
    <name evidence="3" type="ORF">DK419_21690</name>
</gene>
<feature type="chain" id="PRO_5015853183" description="Translation initiation factor IF-2" evidence="2">
    <location>
        <begin position="26"/>
        <end position="193"/>
    </location>
</feature>
<evidence type="ECO:0000256" key="1">
    <source>
        <dbReference type="SAM" id="MobiDB-lite"/>
    </source>
</evidence>
<dbReference type="RefSeq" id="WP_109960934.1">
    <property type="nucleotide sequence ID" value="NZ_CP029553.1"/>
</dbReference>
<name>A0A2U8WTJ3_9HYPH</name>
<evidence type="ECO:0008006" key="5">
    <source>
        <dbReference type="Google" id="ProtNLM"/>
    </source>
</evidence>
<feature type="compositionally biased region" description="Low complexity" evidence="1">
    <location>
        <begin position="37"/>
        <end position="71"/>
    </location>
</feature>
<sequence length="193" mass="21309">MRDGLRRSLGLALLLGLLCAPPARAQDPAGARPWSDPPAKAAEAPEAGKAATGGPETAPTARPNPVAARTAPRQRRAERPAPRRRAAAVTETPRETRHPRRRTVAEAPRAPAFRSPETRRVRVTRPVPPDTSVRFVGERFVGGHRDIDLWVDARADRIRRAQDGGFLVMRRTTIEDPTGRRIQILRPLDDEDE</sequence>
<keyword evidence="4" id="KW-1185">Reference proteome</keyword>
<dbReference type="OrthoDB" id="8006185at2"/>
<dbReference type="KEGG" id="mtea:DK419_21690"/>
<evidence type="ECO:0000256" key="2">
    <source>
        <dbReference type="SAM" id="SignalP"/>
    </source>
</evidence>
<dbReference type="AlphaFoldDB" id="A0A2U8WTJ3"/>
<feature type="region of interest" description="Disordered" evidence="1">
    <location>
        <begin position="23"/>
        <end position="120"/>
    </location>
</feature>
<organism evidence="3 4">
    <name type="scientific">Methylobacterium terrae</name>
    <dbReference type="NCBI Taxonomy" id="2202827"/>
    <lineage>
        <taxon>Bacteria</taxon>
        <taxon>Pseudomonadati</taxon>
        <taxon>Pseudomonadota</taxon>
        <taxon>Alphaproteobacteria</taxon>
        <taxon>Hyphomicrobiales</taxon>
        <taxon>Methylobacteriaceae</taxon>
        <taxon>Methylobacterium</taxon>
    </lineage>
</organism>
<dbReference type="EMBL" id="CP029553">
    <property type="protein sequence ID" value="AWN48646.1"/>
    <property type="molecule type" value="Genomic_DNA"/>
</dbReference>
<reference evidence="3 4" key="1">
    <citation type="submission" date="2018-05" db="EMBL/GenBank/DDBJ databases">
        <title>Complete Genome Sequence of Methylobacterium sp. 17Sr1-28.</title>
        <authorList>
            <person name="Srinivasan S."/>
        </authorList>
    </citation>
    <scope>NUCLEOTIDE SEQUENCE [LARGE SCALE GENOMIC DNA]</scope>
    <source>
        <strain evidence="3 4">17Sr1-28</strain>
    </source>
</reference>
<accession>A0A2U8WTJ3</accession>
<evidence type="ECO:0000313" key="4">
    <source>
        <dbReference type="Proteomes" id="UP000245444"/>
    </source>
</evidence>
<proteinExistence type="predicted"/>